<organism evidence="1 2">
    <name type="scientific">Effrenium voratum</name>
    <dbReference type="NCBI Taxonomy" id="2562239"/>
    <lineage>
        <taxon>Eukaryota</taxon>
        <taxon>Sar</taxon>
        <taxon>Alveolata</taxon>
        <taxon>Dinophyceae</taxon>
        <taxon>Suessiales</taxon>
        <taxon>Symbiodiniaceae</taxon>
        <taxon>Effrenium</taxon>
    </lineage>
</organism>
<comment type="caution">
    <text evidence="1">The sequence shown here is derived from an EMBL/GenBank/DDBJ whole genome shotgun (WGS) entry which is preliminary data.</text>
</comment>
<dbReference type="AlphaFoldDB" id="A0AA36JT35"/>
<dbReference type="Proteomes" id="UP001178507">
    <property type="component" value="Unassembled WGS sequence"/>
</dbReference>
<proteinExistence type="predicted"/>
<accession>A0AA36JT35</accession>
<keyword evidence="2" id="KW-1185">Reference proteome</keyword>
<gene>
    <name evidence="1" type="ORF">EVOR1521_LOCUS31518</name>
</gene>
<evidence type="ECO:0000313" key="2">
    <source>
        <dbReference type="Proteomes" id="UP001178507"/>
    </source>
</evidence>
<reference evidence="1" key="1">
    <citation type="submission" date="2023-08" db="EMBL/GenBank/DDBJ databases">
        <authorList>
            <person name="Chen Y."/>
            <person name="Shah S."/>
            <person name="Dougan E. K."/>
            <person name="Thang M."/>
            <person name="Chan C."/>
        </authorList>
    </citation>
    <scope>NUCLEOTIDE SEQUENCE</scope>
</reference>
<evidence type="ECO:0000313" key="1">
    <source>
        <dbReference type="EMBL" id="CAJ1410754.1"/>
    </source>
</evidence>
<name>A0AA36JT35_9DINO</name>
<sequence length="78" mass="9187">MECQVRAGFIGRQRQVEAAQMHEERGRLLEQQAAEASLQGLKGDFKAQVLARCEPWASQYRELKMRYKFLIFERRLAE</sequence>
<dbReference type="EMBL" id="CAUJNA010003838">
    <property type="protein sequence ID" value="CAJ1410754.1"/>
    <property type="molecule type" value="Genomic_DNA"/>
</dbReference>
<protein>
    <submittedName>
        <fullName evidence="1">Uncharacterized protein</fullName>
    </submittedName>
</protein>